<evidence type="ECO:0000256" key="1">
    <source>
        <dbReference type="ARBA" id="ARBA00005495"/>
    </source>
</evidence>
<evidence type="ECO:0000259" key="5">
    <source>
        <dbReference type="PROSITE" id="PS51891"/>
    </source>
</evidence>
<evidence type="ECO:0000313" key="7">
    <source>
        <dbReference type="Proteomes" id="UP000030653"/>
    </source>
</evidence>
<feature type="domain" description="CENP-V/GFA" evidence="5">
    <location>
        <begin position="7"/>
        <end position="151"/>
    </location>
</feature>
<name>M5G1E4_DACPD</name>
<dbReference type="Proteomes" id="UP000030653">
    <property type="component" value="Unassembled WGS sequence"/>
</dbReference>
<gene>
    <name evidence="6" type="ORF">DACRYDRAFT_109751</name>
</gene>
<dbReference type="PROSITE" id="PS51891">
    <property type="entry name" value="CENP_V_GFA"/>
    <property type="match status" value="2"/>
</dbReference>
<keyword evidence="3" id="KW-0862">Zinc</keyword>
<evidence type="ECO:0000256" key="4">
    <source>
        <dbReference type="ARBA" id="ARBA00023239"/>
    </source>
</evidence>
<dbReference type="STRING" id="1858805.M5G1E4"/>
<reference evidence="6 7" key="1">
    <citation type="journal article" date="2012" name="Science">
        <title>The Paleozoic origin of enzymatic lignin decomposition reconstructed from 31 fungal genomes.</title>
        <authorList>
            <person name="Floudas D."/>
            <person name="Binder M."/>
            <person name="Riley R."/>
            <person name="Barry K."/>
            <person name="Blanchette R.A."/>
            <person name="Henrissat B."/>
            <person name="Martinez A.T."/>
            <person name="Otillar R."/>
            <person name="Spatafora J.W."/>
            <person name="Yadav J.S."/>
            <person name="Aerts A."/>
            <person name="Benoit I."/>
            <person name="Boyd A."/>
            <person name="Carlson A."/>
            <person name="Copeland A."/>
            <person name="Coutinho P.M."/>
            <person name="de Vries R.P."/>
            <person name="Ferreira P."/>
            <person name="Findley K."/>
            <person name="Foster B."/>
            <person name="Gaskell J."/>
            <person name="Glotzer D."/>
            <person name="Gorecki P."/>
            <person name="Heitman J."/>
            <person name="Hesse C."/>
            <person name="Hori C."/>
            <person name="Igarashi K."/>
            <person name="Jurgens J.A."/>
            <person name="Kallen N."/>
            <person name="Kersten P."/>
            <person name="Kohler A."/>
            <person name="Kuees U."/>
            <person name="Kumar T.K.A."/>
            <person name="Kuo A."/>
            <person name="LaButti K."/>
            <person name="Larrondo L.F."/>
            <person name="Lindquist E."/>
            <person name="Ling A."/>
            <person name="Lombard V."/>
            <person name="Lucas S."/>
            <person name="Lundell T."/>
            <person name="Martin R."/>
            <person name="McLaughlin D.J."/>
            <person name="Morgenstern I."/>
            <person name="Morin E."/>
            <person name="Murat C."/>
            <person name="Nagy L.G."/>
            <person name="Nolan M."/>
            <person name="Ohm R.A."/>
            <person name="Patyshakuliyeva A."/>
            <person name="Rokas A."/>
            <person name="Ruiz-Duenas F.J."/>
            <person name="Sabat G."/>
            <person name="Salamov A."/>
            <person name="Samejima M."/>
            <person name="Schmutz J."/>
            <person name="Slot J.C."/>
            <person name="St John F."/>
            <person name="Stenlid J."/>
            <person name="Sun H."/>
            <person name="Sun S."/>
            <person name="Syed K."/>
            <person name="Tsang A."/>
            <person name="Wiebenga A."/>
            <person name="Young D."/>
            <person name="Pisabarro A."/>
            <person name="Eastwood D.C."/>
            <person name="Martin F."/>
            <person name="Cullen D."/>
            <person name="Grigoriev I.V."/>
            <person name="Hibbett D.S."/>
        </authorList>
    </citation>
    <scope>NUCLEOTIDE SEQUENCE [LARGE SCALE GENOMIC DNA]</scope>
    <source>
        <strain evidence="6 7">DJM-731 SS1</strain>
    </source>
</reference>
<dbReference type="PANTHER" id="PTHR33337:SF40">
    <property type="entry name" value="CENP-V_GFA DOMAIN-CONTAINING PROTEIN-RELATED"/>
    <property type="match status" value="1"/>
</dbReference>
<dbReference type="OMA" id="KELDGWC"/>
<keyword evidence="7" id="KW-1185">Reference proteome</keyword>
<protein>
    <recommendedName>
        <fullName evidence="5">CENP-V/GFA domain-containing protein</fullName>
    </recommendedName>
</protein>
<dbReference type="OrthoDB" id="5422068at2759"/>
<dbReference type="AlphaFoldDB" id="M5G1E4"/>
<dbReference type="Pfam" id="PF04828">
    <property type="entry name" value="GFA"/>
    <property type="match status" value="2"/>
</dbReference>
<dbReference type="RefSeq" id="XP_040626544.1">
    <property type="nucleotide sequence ID" value="XM_040768934.1"/>
</dbReference>
<dbReference type="GO" id="GO:0016846">
    <property type="term" value="F:carbon-sulfur lyase activity"/>
    <property type="evidence" value="ECO:0007669"/>
    <property type="project" value="InterPro"/>
</dbReference>
<keyword evidence="2" id="KW-0479">Metal-binding</keyword>
<dbReference type="PANTHER" id="PTHR33337">
    <property type="entry name" value="GFA DOMAIN-CONTAINING PROTEIN"/>
    <property type="match status" value="1"/>
</dbReference>
<evidence type="ECO:0000313" key="6">
    <source>
        <dbReference type="EMBL" id="EJT99646.1"/>
    </source>
</evidence>
<dbReference type="InterPro" id="IPR006913">
    <property type="entry name" value="CENP-V/GFA"/>
</dbReference>
<dbReference type="HOGENOM" id="CLU_038839_0_0_1"/>
<dbReference type="SUPFAM" id="SSF51316">
    <property type="entry name" value="Mss4-like"/>
    <property type="match status" value="2"/>
</dbReference>
<comment type="similarity">
    <text evidence="1">Belongs to the Gfa family.</text>
</comment>
<sequence length="355" mass="38456">MPDYPTVYATCHCHAHRFPVFLDPSTLPKSEACCHCDVCRHSAGVPFVTCIRIPHALFPLTAPDPDNTTRSNAGDGHDTALPKGITSYRSSGHAARYFCSICGCHIAMHFCNQWFLSVGCITFPSLPEPGLQEEEMRAVDGIYKISWHQYLEDTGDGGIMKLMDDGLPRYAIRTDGALFSIRTSNAPAPTHSSDAPIKTKTGDVLTARCRCGSVRASILRPSAIPSGPGVAKRGSSDGQRWLSGHCMCTDCRLTSGYPVSSWTYVGREHLKLEGEGLVYYQSSQRAKRGFCRTCGASVMWDGGGDTVDIATALFERNEGEGVSAVEREWTWLEGGVSFAGDARDRGMKANASTGA</sequence>
<feature type="domain" description="CENP-V/GFA" evidence="5">
    <location>
        <begin position="205"/>
        <end position="330"/>
    </location>
</feature>
<dbReference type="GO" id="GO:0046872">
    <property type="term" value="F:metal ion binding"/>
    <property type="evidence" value="ECO:0007669"/>
    <property type="project" value="UniProtKB-KW"/>
</dbReference>
<proteinExistence type="inferred from homology"/>
<dbReference type="EMBL" id="JH795869">
    <property type="protein sequence ID" value="EJT99646.1"/>
    <property type="molecule type" value="Genomic_DNA"/>
</dbReference>
<dbReference type="GeneID" id="63683996"/>
<accession>M5G1E4</accession>
<keyword evidence="4" id="KW-0456">Lyase</keyword>
<dbReference type="InterPro" id="IPR011057">
    <property type="entry name" value="Mss4-like_sf"/>
</dbReference>
<evidence type="ECO:0000256" key="2">
    <source>
        <dbReference type="ARBA" id="ARBA00022723"/>
    </source>
</evidence>
<dbReference type="Gene3D" id="3.90.1590.10">
    <property type="entry name" value="glutathione-dependent formaldehyde- activating enzyme (gfa)"/>
    <property type="match status" value="2"/>
</dbReference>
<organism evidence="6 7">
    <name type="scientific">Dacryopinax primogenitus (strain DJM 731)</name>
    <name type="common">Brown rot fungus</name>
    <dbReference type="NCBI Taxonomy" id="1858805"/>
    <lineage>
        <taxon>Eukaryota</taxon>
        <taxon>Fungi</taxon>
        <taxon>Dikarya</taxon>
        <taxon>Basidiomycota</taxon>
        <taxon>Agaricomycotina</taxon>
        <taxon>Dacrymycetes</taxon>
        <taxon>Dacrymycetales</taxon>
        <taxon>Dacrymycetaceae</taxon>
        <taxon>Dacryopinax</taxon>
    </lineage>
</organism>
<evidence type="ECO:0000256" key="3">
    <source>
        <dbReference type="ARBA" id="ARBA00022833"/>
    </source>
</evidence>